<dbReference type="InterPro" id="IPR030678">
    <property type="entry name" value="Peptide/Ni-bd"/>
</dbReference>
<dbReference type="SUPFAM" id="SSF53850">
    <property type="entry name" value="Periplasmic binding protein-like II"/>
    <property type="match status" value="1"/>
</dbReference>
<dbReference type="Proteomes" id="UP000235803">
    <property type="component" value="Unassembled WGS sequence"/>
</dbReference>
<proteinExistence type="predicted"/>
<dbReference type="GO" id="GO:0030288">
    <property type="term" value="C:outer membrane-bounded periplasmic space"/>
    <property type="evidence" value="ECO:0007669"/>
    <property type="project" value="UniProtKB-ARBA"/>
</dbReference>
<keyword evidence="3" id="KW-1185">Reference proteome</keyword>
<protein>
    <submittedName>
        <fullName evidence="2">Peptide ABC transporter substrate-binding protein</fullName>
    </submittedName>
</protein>
<evidence type="ECO:0000313" key="3">
    <source>
        <dbReference type="Proteomes" id="UP000235803"/>
    </source>
</evidence>
<dbReference type="Gene3D" id="3.40.190.10">
    <property type="entry name" value="Periplasmic binding protein-like II"/>
    <property type="match status" value="1"/>
</dbReference>
<dbReference type="Gene3D" id="3.10.105.10">
    <property type="entry name" value="Dipeptide-binding Protein, Domain 3"/>
    <property type="match status" value="1"/>
</dbReference>
<feature type="domain" description="Solute-binding protein family 5" evidence="1">
    <location>
        <begin position="57"/>
        <end position="415"/>
    </location>
</feature>
<dbReference type="GO" id="GO:0043190">
    <property type="term" value="C:ATP-binding cassette (ABC) transporter complex"/>
    <property type="evidence" value="ECO:0007669"/>
    <property type="project" value="InterPro"/>
</dbReference>
<dbReference type="Gene3D" id="3.90.76.10">
    <property type="entry name" value="Dipeptide-binding Protein, Domain 1"/>
    <property type="match status" value="1"/>
</dbReference>
<dbReference type="Pfam" id="PF00496">
    <property type="entry name" value="SBP_bac_5"/>
    <property type="match status" value="1"/>
</dbReference>
<dbReference type="InterPro" id="IPR000914">
    <property type="entry name" value="SBP_5_dom"/>
</dbReference>
<dbReference type="PANTHER" id="PTHR30290">
    <property type="entry name" value="PERIPLASMIC BINDING COMPONENT OF ABC TRANSPORTER"/>
    <property type="match status" value="1"/>
</dbReference>
<dbReference type="PANTHER" id="PTHR30290:SF83">
    <property type="entry name" value="ABC TRANSPORTER SUBSTRATE-BINDING PROTEIN"/>
    <property type="match status" value="1"/>
</dbReference>
<dbReference type="GO" id="GO:0015833">
    <property type="term" value="P:peptide transport"/>
    <property type="evidence" value="ECO:0007669"/>
    <property type="project" value="TreeGrafter"/>
</dbReference>
<gene>
    <name evidence="2" type="ORF">C1H69_07485</name>
</gene>
<dbReference type="GO" id="GO:1904680">
    <property type="term" value="F:peptide transmembrane transporter activity"/>
    <property type="evidence" value="ECO:0007669"/>
    <property type="project" value="TreeGrafter"/>
</dbReference>
<dbReference type="OrthoDB" id="9801912at2"/>
<organism evidence="2 3">
    <name type="scientific">Billgrantia endophytica</name>
    <dbReference type="NCBI Taxonomy" id="2033802"/>
    <lineage>
        <taxon>Bacteria</taxon>
        <taxon>Pseudomonadati</taxon>
        <taxon>Pseudomonadota</taxon>
        <taxon>Gammaproteobacteria</taxon>
        <taxon>Oceanospirillales</taxon>
        <taxon>Halomonadaceae</taxon>
        <taxon>Billgrantia</taxon>
    </lineage>
</organism>
<sequence>MLCGLSLAQAASNETVTVAMNADMRSTQPGVNRDGNTDGVMMHVVEGLVGYREDGSVGPMLAERYDISEDGLTYTFHLREGVRFHNGETMTAEYVVWSWDRWMDPETEWRCLADFDGTVGLEVTGVSAPDEHTVTMTLAEPSALLLATMARPDCGVVAVVHPDSVDEEGNWIEPIGTGPYKFGRWDHNRSIELNRFHDYVSRDEPMDGYVGGKQPTIETVRILIVPDPATVVAGLQSGDIDAAMLGSADSRSLRGVPGVELAVASNGQRNGLLIQTQDPLLSDPRIRRAMALAIDTEQAALGSSEGLGTPSNSNVPVASAWYGEMQAQGYEYDPEAARALLAEAGYNGEPIEIIANRRPVVPSYNVAIIAQAMLQEVGINAQVNTMEWATQLDRYSRGRYQMMSFTYSPRFDPALMFEQITGDKRQEPRKVWDNSQAIALIGELSRTEDDASRQALVDELHTMMIEDTPLLFFFPGVSVAAYREHVEGFTPWFGENPRMWAVRTIL</sequence>
<evidence type="ECO:0000313" key="2">
    <source>
        <dbReference type="EMBL" id="PMR76281.1"/>
    </source>
</evidence>
<name>A0A2N7U787_9GAMM</name>
<dbReference type="EMBL" id="PNRF01000013">
    <property type="protein sequence ID" value="PMR76281.1"/>
    <property type="molecule type" value="Genomic_DNA"/>
</dbReference>
<dbReference type="InterPro" id="IPR039424">
    <property type="entry name" value="SBP_5"/>
</dbReference>
<dbReference type="AlphaFoldDB" id="A0A2N7U787"/>
<comment type="caution">
    <text evidence="2">The sequence shown here is derived from an EMBL/GenBank/DDBJ whole genome shotgun (WGS) entry which is preliminary data.</text>
</comment>
<accession>A0A2N7U787</accession>
<dbReference type="PIRSF" id="PIRSF002741">
    <property type="entry name" value="MppA"/>
    <property type="match status" value="1"/>
</dbReference>
<reference evidence="2 3" key="1">
    <citation type="submission" date="2018-01" db="EMBL/GenBank/DDBJ databases">
        <title>Halomonas endophytica sp. nov., isolated from storage liquid in the stems of Populus euphratica.</title>
        <authorList>
            <person name="Chen C."/>
        </authorList>
    </citation>
    <scope>NUCLEOTIDE SEQUENCE [LARGE SCALE GENOMIC DNA]</scope>
    <source>
        <strain evidence="2 3">MC28</strain>
    </source>
</reference>
<evidence type="ECO:0000259" key="1">
    <source>
        <dbReference type="Pfam" id="PF00496"/>
    </source>
</evidence>